<name>A0A7E4VUB5_PANRE</name>
<dbReference type="SUPFAM" id="SSF54909">
    <property type="entry name" value="Dimeric alpha+beta barrel"/>
    <property type="match status" value="2"/>
</dbReference>
<feature type="domain" description="NIPSNAP" evidence="3">
    <location>
        <begin position="72"/>
        <end position="167"/>
    </location>
</feature>
<dbReference type="FunFam" id="3.30.70.100:FF:000003">
    <property type="entry name" value="Protein NipSnap homolog 2"/>
    <property type="match status" value="1"/>
</dbReference>
<evidence type="ECO:0000256" key="1">
    <source>
        <dbReference type="ARBA" id="ARBA00005291"/>
    </source>
</evidence>
<comment type="similarity">
    <text evidence="1">Belongs to the NipSnap family.</text>
</comment>
<evidence type="ECO:0000259" key="3">
    <source>
        <dbReference type="Pfam" id="PF07978"/>
    </source>
</evidence>
<dbReference type="InterPro" id="IPR011008">
    <property type="entry name" value="Dimeric_a/b-barrel"/>
</dbReference>
<evidence type="ECO:0000313" key="4">
    <source>
        <dbReference type="Proteomes" id="UP000492821"/>
    </source>
</evidence>
<keyword evidence="4" id="KW-1185">Reference proteome</keyword>
<protein>
    <submittedName>
        <fullName evidence="5">NIPSNAP domain-containing protein</fullName>
    </submittedName>
</protein>
<sequence length="283" mass="32617">MLSRMVLARPLATRLYTPIVQQFSTKPTDGKDATPEGEEKKQGWISRILSTPDGVDNKQSHSSMLADTEVIYEFQTHDVKGGERDAYLQKYRNYAKEVNAAVPGNELVGSWNVLFGNQDQSIHLWRYAGGYGDVDRYIDSILHNNSVRAAEKEVNELVRRRRSVLVRSFSYWGEPKPREPNHIYDLRSYVLKPGSMIEWGNAWAKGISYRKEHNQNVAGFFTQVGQLYMVFHIWAYADMAARQHIRQDTWSKPGWDNTVAYTVPLIKKMKSKILIPNEFSTLR</sequence>
<accession>A0A7E4VUB5</accession>
<dbReference type="GO" id="GO:0000423">
    <property type="term" value="P:mitophagy"/>
    <property type="evidence" value="ECO:0007669"/>
    <property type="project" value="UniProtKB-ARBA"/>
</dbReference>
<dbReference type="Proteomes" id="UP000492821">
    <property type="component" value="Unassembled WGS sequence"/>
</dbReference>
<evidence type="ECO:0000313" key="5">
    <source>
        <dbReference type="WBParaSite" id="Pan_g3155.t1"/>
    </source>
</evidence>
<dbReference type="WBParaSite" id="Pan_g3155.t1">
    <property type="protein sequence ID" value="Pan_g3155.t1"/>
    <property type="gene ID" value="Pan_g3155"/>
</dbReference>
<dbReference type="InterPro" id="IPR051557">
    <property type="entry name" value="NipSnap_domain"/>
</dbReference>
<feature type="compositionally biased region" description="Basic and acidic residues" evidence="2">
    <location>
        <begin position="28"/>
        <end position="42"/>
    </location>
</feature>
<dbReference type="Gene3D" id="3.30.70.100">
    <property type="match status" value="2"/>
</dbReference>
<evidence type="ECO:0000256" key="2">
    <source>
        <dbReference type="SAM" id="MobiDB-lite"/>
    </source>
</evidence>
<proteinExistence type="inferred from homology"/>
<reference evidence="5" key="2">
    <citation type="submission" date="2020-10" db="UniProtKB">
        <authorList>
            <consortium name="WormBaseParasite"/>
        </authorList>
    </citation>
    <scope>IDENTIFICATION</scope>
</reference>
<dbReference type="GO" id="GO:0005739">
    <property type="term" value="C:mitochondrion"/>
    <property type="evidence" value="ECO:0007669"/>
    <property type="project" value="TreeGrafter"/>
</dbReference>
<dbReference type="PANTHER" id="PTHR21017">
    <property type="entry name" value="NIPSNAP-RELATED"/>
    <property type="match status" value="1"/>
</dbReference>
<feature type="domain" description="NIPSNAP" evidence="3">
    <location>
        <begin position="184"/>
        <end position="280"/>
    </location>
</feature>
<dbReference type="PANTHER" id="PTHR21017:SF17">
    <property type="entry name" value="PROTEIN NIPSNAP"/>
    <property type="match status" value="1"/>
</dbReference>
<dbReference type="InterPro" id="IPR012577">
    <property type="entry name" value="NIPSNAP"/>
</dbReference>
<organism evidence="4 5">
    <name type="scientific">Panagrellus redivivus</name>
    <name type="common">Microworm</name>
    <dbReference type="NCBI Taxonomy" id="6233"/>
    <lineage>
        <taxon>Eukaryota</taxon>
        <taxon>Metazoa</taxon>
        <taxon>Ecdysozoa</taxon>
        <taxon>Nematoda</taxon>
        <taxon>Chromadorea</taxon>
        <taxon>Rhabditida</taxon>
        <taxon>Tylenchina</taxon>
        <taxon>Panagrolaimomorpha</taxon>
        <taxon>Panagrolaimoidea</taxon>
        <taxon>Panagrolaimidae</taxon>
        <taxon>Panagrellus</taxon>
    </lineage>
</organism>
<dbReference type="Pfam" id="PF07978">
    <property type="entry name" value="NIPSNAP"/>
    <property type="match status" value="2"/>
</dbReference>
<feature type="region of interest" description="Disordered" evidence="2">
    <location>
        <begin position="23"/>
        <end position="43"/>
    </location>
</feature>
<dbReference type="AlphaFoldDB" id="A0A7E4VUB5"/>
<reference evidence="4" key="1">
    <citation type="journal article" date="2013" name="Genetics">
        <title>The draft genome and transcriptome of Panagrellus redivivus are shaped by the harsh demands of a free-living lifestyle.</title>
        <authorList>
            <person name="Srinivasan J."/>
            <person name="Dillman A.R."/>
            <person name="Macchietto M.G."/>
            <person name="Heikkinen L."/>
            <person name="Lakso M."/>
            <person name="Fracchia K.M."/>
            <person name="Antoshechkin I."/>
            <person name="Mortazavi A."/>
            <person name="Wong G."/>
            <person name="Sternberg P.W."/>
        </authorList>
    </citation>
    <scope>NUCLEOTIDE SEQUENCE [LARGE SCALE GENOMIC DNA]</scope>
    <source>
        <strain evidence="4">MT8872</strain>
    </source>
</reference>